<gene>
    <name evidence="2" type="ORF">MGR_3307</name>
</gene>
<name>A4TZC2_9PROT</name>
<dbReference type="EMBL" id="CU459003">
    <property type="protein sequence ID" value="CAM75979.1"/>
    <property type="molecule type" value="Genomic_DNA"/>
</dbReference>
<sequence>MKRRRSATFPLNFLAEAGARVPNGLPSRPAFQAMPSIAMVLVVMLLGVLLWLLHRSDQEEERLTLIKDILWVEQNIHFHLTSDEEKLAQLAGDLGRRSLSLDLLENSARALIANNPEFERLLLRDIDGQVAVAVPPSQGEPSGVAAGEAGPWWPAFLLARSPGGWRGVRLTWCPDAAPPSRRMCRSIRTMPSSACWWRWCRWMRC</sequence>
<keyword evidence="1" id="KW-1133">Transmembrane helix</keyword>
<organism evidence="2">
    <name type="scientific">Magnetospirillum gryphiswaldense</name>
    <dbReference type="NCBI Taxonomy" id="55518"/>
    <lineage>
        <taxon>Bacteria</taxon>
        <taxon>Pseudomonadati</taxon>
        <taxon>Pseudomonadota</taxon>
        <taxon>Alphaproteobacteria</taxon>
        <taxon>Rhodospirillales</taxon>
        <taxon>Rhodospirillaceae</taxon>
        <taxon>Magnetospirillum</taxon>
    </lineage>
</organism>
<keyword evidence="1" id="KW-0472">Membrane</keyword>
<keyword evidence="2" id="KW-0808">Transferase</keyword>
<evidence type="ECO:0000313" key="2">
    <source>
        <dbReference type="EMBL" id="CAM75979.1"/>
    </source>
</evidence>
<keyword evidence="2" id="KW-0418">Kinase</keyword>
<keyword evidence="1" id="KW-0812">Transmembrane</keyword>
<evidence type="ECO:0000256" key="1">
    <source>
        <dbReference type="SAM" id="Phobius"/>
    </source>
</evidence>
<reference evidence="2" key="1">
    <citation type="journal article" date="2007" name="J. Bacteriol.">
        <title>Comparative genome analysis of four magnetotactic bacteria reveals a complex set of group-specific genes implicated in magnetosome biomineralization and function.</title>
        <authorList>
            <person name="Richter M."/>
            <person name="Kube M."/>
            <person name="Bazylinski D.A."/>
            <person name="Lombardot T."/>
            <person name="Gloeckner F.O."/>
            <person name="Reinhardt R."/>
            <person name="Schueler D."/>
        </authorList>
    </citation>
    <scope>NUCLEOTIDE SEQUENCE</scope>
    <source>
        <strain evidence="2">MSR-1</strain>
    </source>
</reference>
<proteinExistence type="predicted"/>
<dbReference type="AlphaFoldDB" id="A4TZC2"/>
<dbReference type="GO" id="GO:0016301">
    <property type="term" value="F:kinase activity"/>
    <property type="evidence" value="ECO:0007669"/>
    <property type="project" value="UniProtKB-KW"/>
</dbReference>
<feature type="transmembrane region" description="Helical" evidence="1">
    <location>
        <begin position="29"/>
        <end position="53"/>
    </location>
</feature>
<accession>A4TZC2</accession>
<protein>
    <submittedName>
        <fullName evidence="2">Signal transduction histidine kinase</fullName>
    </submittedName>
</protein>